<name>A0AAD9JGP0_9ANNE</name>
<dbReference type="Proteomes" id="UP001208570">
    <property type="component" value="Unassembled WGS sequence"/>
</dbReference>
<protein>
    <recommendedName>
        <fullName evidence="2">Macro domain-containing protein</fullName>
    </recommendedName>
</protein>
<proteinExistence type="predicted"/>
<accession>A0AAD9JGP0</accession>
<dbReference type="Pfam" id="PF01661">
    <property type="entry name" value="Macro"/>
    <property type="match status" value="1"/>
</dbReference>
<feature type="compositionally biased region" description="Polar residues" evidence="1">
    <location>
        <begin position="224"/>
        <end position="233"/>
    </location>
</feature>
<dbReference type="AlphaFoldDB" id="A0AAD9JGP0"/>
<dbReference type="Gene3D" id="3.40.220.10">
    <property type="entry name" value="Leucine Aminopeptidase, subunit E, domain 1"/>
    <property type="match status" value="1"/>
</dbReference>
<dbReference type="InterPro" id="IPR002589">
    <property type="entry name" value="Macro_dom"/>
</dbReference>
<feature type="region of interest" description="Disordered" evidence="1">
    <location>
        <begin position="1"/>
        <end position="238"/>
    </location>
</feature>
<feature type="region of interest" description="Disordered" evidence="1">
    <location>
        <begin position="269"/>
        <end position="294"/>
    </location>
</feature>
<feature type="compositionally biased region" description="Basic and acidic residues" evidence="1">
    <location>
        <begin position="95"/>
        <end position="118"/>
    </location>
</feature>
<evidence type="ECO:0000313" key="4">
    <source>
        <dbReference type="Proteomes" id="UP001208570"/>
    </source>
</evidence>
<keyword evidence="4" id="KW-1185">Reference proteome</keyword>
<comment type="caution">
    <text evidence="3">The sequence shown here is derived from an EMBL/GenBank/DDBJ whole genome shotgun (WGS) entry which is preliminary data.</text>
</comment>
<feature type="domain" description="Macro" evidence="2">
    <location>
        <begin position="297"/>
        <end position="466"/>
    </location>
</feature>
<evidence type="ECO:0000256" key="1">
    <source>
        <dbReference type="SAM" id="MobiDB-lite"/>
    </source>
</evidence>
<organism evidence="3 4">
    <name type="scientific">Paralvinella palmiformis</name>
    <dbReference type="NCBI Taxonomy" id="53620"/>
    <lineage>
        <taxon>Eukaryota</taxon>
        <taxon>Metazoa</taxon>
        <taxon>Spiralia</taxon>
        <taxon>Lophotrochozoa</taxon>
        <taxon>Annelida</taxon>
        <taxon>Polychaeta</taxon>
        <taxon>Sedentaria</taxon>
        <taxon>Canalipalpata</taxon>
        <taxon>Terebellida</taxon>
        <taxon>Terebelliformia</taxon>
        <taxon>Alvinellidae</taxon>
        <taxon>Paralvinella</taxon>
    </lineage>
</organism>
<evidence type="ECO:0000313" key="3">
    <source>
        <dbReference type="EMBL" id="KAK2152417.1"/>
    </source>
</evidence>
<feature type="compositionally biased region" description="Polar residues" evidence="1">
    <location>
        <begin position="187"/>
        <end position="203"/>
    </location>
</feature>
<dbReference type="PROSITE" id="PS51154">
    <property type="entry name" value="MACRO"/>
    <property type="match status" value="1"/>
</dbReference>
<evidence type="ECO:0000259" key="2">
    <source>
        <dbReference type="PROSITE" id="PS51154"/>
    </source>
</evidence>
<reference evidence="3" key="1">
    <citation type="journal article" date="2023" name="Mol. Biol. Evol.">
        <title>Third-Generation Sequencing Reveals the Adaptive Role of the Epigenome in Three Deep-Sea Polychaetes.</title>
        <authorList>
            <person name="Perez M."/>
            <person name="Aroh O."/>
            <person name="Sun Y."/>
            <person name="Lan Y."/>
            <person name="Juniper S.K."/>
            <person name="Young C.R."/>
            <person name="Angers B."/>
            <person name="Qian P.Y."/>
        </authorList>
    </citation>
    <scope>NUCLEOTIDE SEQUENCE</scope>
    <source>
        <strain evidence="3">P08H-3</strain>
    </source>
</reference>
<dbReference type="InterPro" id="IPR043472">
    <property type="entry name" value="Macro_dom-like"/>
</dbReference>
<dbReference type="EMBL" id="JAODUP010000329">
    <property type="protein sequence ID" value="KAK2152417.1"/>
    <property type="molecule type" value="Genomic_DNA"/>
</dbReference>
<gene>
    <name evidence="3" type="ORF">LSH36_329g02007</name>
</gene>
<feature type="compositionally biased region" description="Basic residues" evidence="1">
    <location>
        <begin position="80"/>
        <end position="94"/>
    </location>
</feature>
<feature type="compositionally biased region" description="Basic and acidic residues" evidence="1">
    <location>
        <begin position="69"/>
        <end position="79"/>
    </location>
</feature>
<dbReference type="SUPFAM" id="SSF52949">
    <property type="entry name" value="Macro domain-like"/>
    <property type="match status" value="1"/>
</dbReference>
<sequence length="466" mass="50401">MATPKAAPYTPRTEPLDCLYAKVESRHQRQNLEPPPEISRRDAKPKAKPKKSGEKPSIYENNPPPIPKKTKELKKQMKRNEKKARKAPKQAKPSKNKDEKSHVKGKPEPAMMKEREVKALAAPKKPAQMAAVLPGEHHVVSGQKSNPPPLSPSPKSSEPSPKPGPGSEQQPDASMYELAGPMMSVYDNISPTENAKLRQQSVSADGKAHGKGSISKRPKPTPRNPQTPVNISGNAVPMKGGVANQQRPDEYIYEEPIPVNPAMVGNKRPTGGSTVTEPTAPLRQSWGGGRPRVSPKAVPAGYSVGDMFCLYIYEADVTKLRVDAITNAANEELRHAGGVARNIADAAGPNLVKESERCVKKNKITTSDVVITTAGIFGVPGEIVTKSLRDALLTSCLKYPKTKLKEILARDLSNPDGGCLEAPNGKQVSIQPLPHSDIQRVISGNYKRNANYNSNKKLLCGLGGKK</sequence>
<feature type="compositionally biased region" description="Low complexity" evidence="1">
    <location>
        <begin position="153"/>
        <end position="171"/>
    </location>
</feature>